<accession>A0A0B1TJF7</accession>
<dbReference type="AlphaFoldDB" id="A0A0B1TJF7"/>
<keyword evidence="3" id="KW-1185">Reference proteome</keyword>
<evidence type="ECO:0000313" key="2">
    <source>
        <dbReference type="EMBL" id="KHJ95967.1"/>
    </source>
</evidence>
<gene>
    <name evidence="2" type="ORF">OESDEN_04081</name>
</gene>
<sequence length="101" mass="11740">MNSVVSDVMWTAPHSISLISDDFCPATWIGKRQRSCLLFDMFDYAFAPFLICLLASQFYGIKSCEYDYDHSDHENKRVLINDYQIRLQMTLGTIKSFRGKI</sequence>
<proteinExistence type="predicted"/>
<evidence type="ECO:0000256" key="1">
    <source>
        <dbReference type="SAM" id="Phobius"/>
    </source>
</evidence>
<evidence type="ECO:0000313" key="3">
    <source>
        <dbReference type="Proteomes" id="UP000053660"/>
    </source>
</evidence>
<keyword evidence="1" id="KW-0812">Transmembrane</keyword>
<dbReference type="EMBL" id="KN549796">
    <property type="protein sequence ID" value="KHJ95967.1"/>
    <property type="molecule type" value="Genomic_DNA"/>
</dbReference>
<keyword evidence="1" id="KW-0472">Membrane</keyword>
<reference evidence="2 3" key="1">
    <citation type="submission" date="2014-03" db="EMBL/GenBank/DDBJ databases">
        <title>Draft genome of the hookworm Oesophagostomum dentatum.</title>
        <authorList>
            <person name="Mitreva M."/>
        </authorList>
    </citation>
    <scope>NUCLEOTIDE SEQUENCE [LARGE SCALE GENOMIC DNA]</scope>
    <source>
        <strain evidence="2 3">OD-Hann</strain>
    </source>
</reference>
<feature type="transmembrane region" description="Helical" evidence="1">
    <location>
        <begin position="41"/>
        <end position="61"/>
    </location>
</feature>
<name>A0A0B1TJF7_OESDE</name>
<protein>
    <submittedName>
        <fullName evidence="2">Uncharacterized protein</fullName>
    </submittedName>
</protein>
<dbReference type="Proteomes" id="UP000053660">
    <property type="component" value="Unassembled WGS sequence"/>
</dbReference>
<organism evidence="2 3">
    <name type="scientific">Oesophagostomum dentatum</name>
    <name type="common">Nodular worm</name>
    <dbReference type="NCBI Taxonomy" id="61180"/>
    <lineage>
        <taxon>Eukaryota</taxon>
        <taxon>Metazoa</taxon>
        <taxon>Ecdysozoa</taxon>
        <taxon>Nematoda</taxon>
        <taxon>Chromadorea</taxon>
        <taxon>Rhabditida</taxon>
        <taxon>Rhabditina</taxon>
        <taxon>Rhabditomorpha</taxon>
        <taxon>Strongyloidea</taxon>
        <taxon>Strongylidae</taxon>
        <taxon>Oesophagostomum</taxon>
    </lineage>
</organism>
<keyword evidence="1" id="KW-1133">Transmembrane helix</keyword>